<evidence type="ECO:0000256" key="7">
    <source>
        <dbReference type="RuleBase" id="RU366043"/>
    </source>
</evidence>
<keyword evidence="7" id="KW-0472">Membrane</keyword>
<feature type="transmembrane region" description="Helical" evidence="7">
    <location>
        <begin position="20"/>
        <end position="40"/>
    </location>
</feature>
<keyword evidence="5 7" id="KW-0325">Glycoprotein</keyword>
<keyword evidence="4 7" id="KW-0735">Signal-anchor</keyword>
<dbReference type="GO" id="GO:0016020">
    <property type="term" value="C:membrane"/>
    <property type="evidence" value="ECO:0007669"/>
    <property type="project" value="UniProtKB-SubCell"/>
</dbReference>
<comment type="caution">
    <text evidence="9">The sequence shown here is derived from an EMBL/GenBank/DDBJ whole genome shotgun (WGS) entry which is preliminary data.</text>
</comment>
<evidence type="ECO:0000256" key="4">
    <source>
        <dbReference type="ARBA" id="ARBA00022968"/>
    </source>
</evidence>
<keyword evidence="7" id="KW-0808">Transferase</keyword>
<dbReference type="EMBL" id="WHWC01000008">
    <property type="protein sequence ID" value="KAG8377787.1"/>
    <property type="molecule type" value="Genomic_DNA"/>
</dbReference>
<feature type="compositionally biased region" description="Low complexity" evidence="8">
    <location>
        <begin position="158"/>
        <end position="167"/>
    </location>
</feature>
<keyword evidence="10" id="KW-1185">Reference proteome</keyword>
<feature type="region of interest" description="Disordered" evidence="8">
    <location>
        <begin position="99"/>
        <end position="172"/>
    </location>
</feature>
<name>A0AAV6XAW6_9LAMI</name>
<dbReference type="Gene3D" id="3.40.50.150">
    <property type="entry name" value="Vaccinia Virus protein VP39"/>
    <property type="match status" value="1"/>
</dbReference>
<protein>
    <recommendedName>
        <fullName evidence="7">Methyltransferase</fullName>
        <ecNumber evidence="7">2.1.1.-</ecNumber>
    </recommendedName>
</protein>
<dbReference type="InterPro" id="IPR004159">
    <property type="entry name" value="Put_SAM_MeTrfase"/>
</dbReference>
<dbReference type="CDD" id="cd02440">
    <property type="entry name" value="AdoMet_MTases"/>
    <property type="match status" value="1"/>
</dbReference>
<accession>A0AAV6XAW6</accession>
<keyword evidence="7" id="KW-1133">Transmembrane helix</keyword>
<sequence length="718" mass="81597">MAIARFGRQVKGSYNSYGFFVKLSAVVILGLCFIFVWSIFSNFSVTSQRETFDDIAEPVSASKGNKVSDFQIHSNDIDSEKGKNRVFNSGLEDKDKKKIINGSDVVKPKKPENVAKRDVEKNSNLPKRASEKNQENEGSDVVVEEVVKEKEEDEDVVNDGNGNTNEGMEGGFDLIRTEDSNQEVIDADDGDSQNAKREKKKKFGPLFDPKAKYVWKLCNTRSKHNYIPCIDFESASGRFQSYRHHERSCPKSAVMCLVPLPRDGYEGLVHWPESKTKILYKNVAHPKLAAFIKTQDWVVESGEYLTFPENQSVFKGGIQHYLESIEEMVPDIIWGRNIRIVLDMGCRDSSFGASLLDKEVLTLTLGLKDDLVDLAQIALERGFPAVVSPFATRRLPFPSGVFDAIHCGECSISWHSNGVKLILEMNRILRPGGYFIMSNKHNNIEAEEALTKFTASICWNILADKIDEVSDIGVKIYQKPETNDIYELRRKKVPPVCTENENPDAAWYVPMKTCLHTIPEAIEQRGNEWPAEWPKRLHTFPEWMNNRETLIADSKHWKAIVNNSYSIGMGIDWSTIHNVMDMKAISGGFAAALSDQKVWVMNVVPIHAPDTLPVIFERGLVGVYHDWCESFGSYPRSYDLLHVDHLFSRLKSRCKQPVAIVVEMDRLLRPGGWAIIRDKIEILNPLEEILRSLNWEIRMTFAQDREGILCAQKTTWRP</sequence>
<evidence type="ECO:0000256" key="5">
    <source>
        <dbReference type="ARBA" id="ARBA00023180"/>
    </source>
</evidence>
<dbReference type="PANTHER" id="PTHR10108:SF1102">
    <property type="entry name" value="METHYLTRANSFERASE PMT28-RELATED"/>
    <property type="match status" value="1"/>
</dbReference>
<evidence type="ECO:0000256" key="2">
    <source>
        <dbReference type="ARBA" id="ARBA00008361"/>
    </source>
</evidence>
<gene>
    <name evidence="9" type="ORF">BUALT_Bualt08G0070000</name>
</gene>
<keyword evidence="3 7" id="KW-0489">Methyltransferase</keyword>
<dbReference type="GO" id="GO:0005768">
    <property type="term" value="C:endosome"/>
    <property type="evidence" value="ECO:0007669"/>
    <property type="project" value="TreeGrafter"/>
</dbReference>
<dbReference type="SUPFAM" id="SSF53335">
    <property type="entry name" value="S-adenosyl-L-methionine-dependent methyltransferases"/>
    <property type="match status" value="2"/>
</dbReference>
<dbReference type="GO" id="GO:0008168">
    <property type="term" value="F:methyltransferase activity"/>
    <property type="evidence" value="ECO:0007669"/>
    <property type="project" value="UniProtKB-UniRule"/>
</dbReference>
<feature type="compositionally biased region" description="Basic and acidic residues" evidence="8">
    <location>
        <begin position="106"/>
        <end position="121"/>
    </location>
</feature>
<evidence type="ECO:0000313" key="10">
    <source>
        <dbReference type="Proteomes" id="UP000826271"/>
    </source>
</evidence>
<evidence type="ECO:0000256" key="1">
    <source>
        <dbReference type="ARBA" id="ARBA00004606"/>
    </source>
</evidence>
<evidence type="ECO:0000313" key="9">
    <source>
        <dbReference type="EMBL" id="KAG8377787.1"/>
    </source>
</evidence>
<comment type="similarity">
    <text evidence="2 7">Belongs to the methyltransferase superfamily.</text>
</comment>
<dbReference type="GO" id="GO:0005802">
    <property type="term" value="C:trans-Golgi network"/>
    <property type="evidence" value="ECO:0007669"/>
    <property type="project" value="TreeGrafter"/>
</dbReference>
<reference evidence="9" key="1">
    <citation type="submission" date="2019-10" db="EMBL/GenBank/DDBJ databases">
        <authorList>
            <person name="Zhang R."/>
            <person name="Pan Y."/>
            <person name="Wang J."/>
            <person name="Ma R."/>
            <person name="Yu S."/>
        </authorList>
    </citation>
    <scope>NUCLEOTIDE SEQUENCE</scope>
    <source>
        <strain evidence="9">LA-IB0</strain>
        <tissue evidence="9">Leaf</tissue>
    </source>
</reference>
<dbReference type="Proteomes" id="UP000826271">
    <property type="component" value="Unassembled WGS sequence"/>
</dbReference>
<dbReference type="GO" id="GO:0032259">
    <property type="term" value="P:methylation"/>
    <property type="evidence" value="ECO:0007669"/>
    <property type="project" value="UniProtKB-KW"/>
</dbReference>
<dbReference type="AlphaFoldDB" id="A0AAV6XAW6"/>
<organism evidence="9 10">
    <name type="scientific">Buddleja alternifolia</name>
    <dbReference type="NCBI Taxonomy" id="168488"/>
    <lineage>
        <taxon>Eukaryota</taxon>
        <taxon>Viridiplantae</taxon>
        <taxon>Streptophyta</taxon>
        <taxon>Embryophyta</taxon>
        <taxon>Tracheophyta</taxon>
        <taxon>Spermatophyta</taxon>
        <taxon>Magnoliopsida</taxon>
        <taxon>eudicotyledons</taxon>
        <taxon>Gunneridae</taxon>
        <taxon>Pentapetalae</taxon>
        <taxon>asterids</taxon>
        <taxon>lamiids</taxon>
        <taxon>Lamiales</taxon>
        <taxon>Scrophulariaceae</taxon>
        <taxon>Buddlejeae</taxon>
        <taxon>Buddleja</taxon>
    </lineage>
</organism>
<comment type="subcellular location">
    <subcellularLocation>
        <location evidence="6">Endomembrane system</location>
        <topology evidence="6">Single-pass membrane protein</topology>
    </subcellularLocation>
    <subcellularLocation>
        <location evidence="1 7">Membrane</location>
        <topology evidence="1 7">Single-pass type II membrane protein</topology>
    </subcellularLocation>
</comment>
<evidence type="ECO:0000256" key="3">
    <source>
        <dbReference type="ARBA" id="ARBA00022603"/>
    </source>
</evidence>
<evidence type="ECO:0000256" key="6">
    <source>
        <dbReference type="ARBA" id="ARBA00037847"/>
    </source>
</evidence>
<dbReference type="Pfam" id="PF03141">
    <property type="entry name" value="Methyltransf_29"/>
    <property type="match status" value="1"/>
</dbReference>
<dbReference type="PANTHER" id="PTHR10108">
    <property type="entry name" value="SAM-DEPENDENT METHYLTRANSFERASE"/>
    <property type="match status" value="1"/>
</dbReference>
<evidence type="ECO:0000256" key="8">
    <source>
        <dbReference type="SAM" id="MobiDB-lite"/>
    </source>
</evidence>
<dbReference type="InterPro" id="IPR029063">
    <property type="entry name" value="SAM-dependent_MTases_sf"/>
</dbReference>
<dbReference type="EC" id="2.1.1.-" evidence="7"/>
<proteinExistence type="inferred from homology"/>
<keyword evidence="7" id="KW-0812">Transmembrane</keyword>